<dbReference type="AlphaFoldDB" id="A0AAV7TKM2"/>
<name>A0AAV7TKM2_PLEWA</name>
<reference evidence="2" key="1">
    <citation type="journal article" date="2022" name="bioRxiv">
        <title>Sequencing and chromosome-scale assembly of the giantPleurodeles waltlgenome.</title>
        <authorList>
            <person name="Brown T."/>
            <person name="Elewa A."/>
            <person name="Iarovenko S."/>
            <person name="Subramanian E."/>
            <person name="Araus A.J."/>
            <person name="Petzold A."/>
            <person name="Susuki M."/>
            <person name="Suzuki K.-i.T."/>
            <person name="Hayashi T."/>
            <person name="Toyoda A."/>
            <person name="Oliveira C."/>
            <person name="Osipova E."/>
            <person name="Leigh N.D."/>
            <person name="Simon A."/>
            <person name="Yun M.H."/>
        </authorList>
    </citation>
    <scope>NUCLEOTIDE SEQUENCE</scope>
    <source>
        <strain evidence="2">20211129_DDA</strain>
        <tissue evidence="2">Liver</tissue>
    </source>
</reference>
<comment type="caution">
    <text evidence="2">The sequence shown here is derived from an EMBL/GenBank/DDBJ whole genome shotgun (WGS) entry which is preliminary data.</text>
</comment>
<dbReference type="Proteomes" id="UP001066276">
    <property type="component" value="Chromosome 3_2"/>
</dbReference>
<evidence type="ECO:0000256" key="1">
    <source>
        <dbReference type="SAM" id="MobiDB-lite"/>
    </source>
</evidence>
<dbReference type="EMBL" id="JANPWB010000006">
    <property type="protein sequence ID" value="KAJ1177187.1"/>
    <property type="molecule type" value="Genomic_DNA"/>
</dbReference>
<sequence length="87" mass="9529">METPAGGEEDEDGPADGRQAGRQRGWEDQEAILQDPGHALGGAWPPQVVVFTLWATRQGVGKTNTLKCSLENIPPYYSYSKLQEEQA</sequence>
<evidence type="ECO:0000313" key="2">
    <source>
        <dbReference type="EMBL" id="KAJ1177187.1"/>
    </source>
</evidence>
<organism evidence="2 3">
    <name type="scientific">Pleurodeles waltl</name>
    <name type="common">Iberian ribbed newt</name>
    <dbReference type="NCBI Taxonomy" id="8319"/>
    <lineage>
        <taxon>Eukaryota</taxon>
        <taxon>Metazoa</taxon>
        <taxon>Chordata</taxon>
        <taxon>Craniata</taxon>
        <taxon>Vertebrata</taxon>
        <taxon>Euteleostomi</taxon>
        <taxon>Amphibia</taxon>
        <taxon>Batrachia</taxon>
        <taxon>Caudata</taxon>
        <taxon>Salamandroidea</taxon>
        <taxon>Salamandridae</taxon>
        <taxon>Pleurodelinae</taxon>
        <taxon>Pleurodeles</taxon>
    </lineage>
</organism>
<protein>
    <submittedName>
        <fullName evidence="2">Uncharacterized protein</fullName>
    </submittedName>
</protein>
<feature type="region of interest" description="Disordered" evidence="1">
    <location>
        <begin position="1"/>
        <end position="39"/>
    </location>
</feature>
<accession>A0AAV7TKM2</accession>
<evidence type="ECO:0000313" key="3">
    <source>
        <dbReference type="Proteomes" id="UP001066276"/>
    </source>
</evidence>
<keyword evidence="3" id="KW-1185">Reference proteome</keyword>
<proteinExistence type="predicted"/>
<gene>
    <name evidence="2" type="ORF">NDU88_002449</name>
</gene>